<evidence type="ECO:0000256" key="4">
    <source>
        <dbReference type="ARBA" id="ARBA00022473"/>
    </source>
</evidence>
<keyword evidence="10" id="KW-0469">Meiosis</keyword>
<reference evidence="13 14" key="1">
    <citation type="submission" date="2023-01" db="EMBL/GenBank/DDBJ databases">
        <authorList>
            <person name="Whitehead M."/>
        </authorList>
    </citation>
    <scope>NUCLEOTIDE SEQUENCE [LARGE SCALE GENOMIC DNA]</scope>
</reference>
<dbReference type="PANTHER" id="PTHR21358">
    <property type="entry name" value="PROTEIN MAELSTROM HOMOLOG"/>
    <property type="match status" value="1"/>
</dbReference>
<gene>
    <name evidence="13" type="ORF">MEUPH1_LOCUS10097</name>
</gene>
<dbReference type="GO" id="GO:0030154">
    <property type="term" value="P:cell differentiation"/>
    <property type="evidence" value="ECO:0007669"/>
    <property type="project" value="UniProtKB-KW"/>
</dbReference>
<dbReference type="PROSITE" id="PS50118">
    <property type="entry name" value="HMG_BOX_2"/>
    <property type="match status" value="1"/>
</dbReference>
<keyword evidence="5" id="KW-0963">Cytoplasm</keyword>
<keyword evidence="9 11" id="KW-0539">Nucleus</keyword>
<dbReference type="InterPro" id="IPR036910">
    <property type="entry name" value="HMG_box_dom_sf"/>
</dbReference>
<dbReference type="Gene3D" id="1.10.30.10">
    <property type="entry name" value="High mobility group box domain"/>
    <property type="match status" value="1"/>
</dbReference>
<accession>A0AAV0WDQ6</accession>
<evidence type="ECO:0000256" key="11">
    <source>
        <dbReference type="PROSITE-ProRule" id="PRU00267"/>
    </source>
</evidence>
<feature type="domain" description="HMG box" evidence="12">
    <location>
        <begin position="1"/>
        <end position="70"/>
    </location>
</feature>
<dbReference type="SUPFAM" id="SSF47095">
    <property type="entry name" value="HMG-box"/>
    <property type="match status" value="1"/>
</dbReference>
<protein>
    <recommendedName>
        <fullName evidence="12">HMG box domain-containing protein</fullName>
    </recommendedName>
</protein>
<keyword evidence="14" id="KW-1185">Reference proteome</keyword>
<evidence type="ECO:0000256" key="6">
    <source>
        <dbReference type="ARBA" id="ARBA00022782"/>
    </source>
</evidence>
<dbReference type="Pfam" id="PF13017">
    <property type="entry name" value="Maelstrom"/>
    <property type="match status" value="1"/>
</dbReference>
<organism evidence="13 14">
    <name type="scientific">Macrosiphum euphorbiae</name>
    <name type="common">potato aphid</name>
    <dbReference type="NCBI Taxonomy" id="13131"/>
    <lineage>
        <taxon>Eukaryota</taxon>
        <taxon>Metazoa</taxon>
        <taxon>Ecdysozoa</taxon>
        <taxon>Arthropoda</taxon>
        <taxon>Hexapoda</taxon>
        <taxon>Insecta</taxon>
        <taxon>Pterygota</taxon>
        <taxon>Neoptera</taxon>
        <taxon>Paraneoptera</taxon>
        <taxon>Hemiptera</taxon>
        <taxon>Sternorrhyncha</taxon>
        <taxon>Aphidomorpha</taxon>
        <taxon>Aphidoidea</taxon>
        <taxon>Aphididae</taxon>
        <taxon>Macrosiphini</taxon>
        <taxon>Macrosiphum</taxon>
    </lineage>
</organism>
<evidence type="ECO:0000256" key="8">
    <source>
        <dbReference type="ARBA" id="ARBA00023158"/>
    </source>
</evidence>
<evidence type="ECO:0000256" key="3">
    <source>
        <dbReference type="ARBA" id="ARBA00007057"/>
    </source>
</evidence>
<dbReference type="GO" id="GO:0043186">
    <property type="term" value="C:P granule"/>
    <property type="evidence" value="ECO:0007669"/>
    <property type="project" value="TreeGrafter"/>
</dbReference>
<dbReference type="PANTHER" id="PTHR21358:SF4">
    <property type="entry name" value="PROTEIN MAELSTROM HOMOLOG"/>
    <property type="match status" value="1"/>
</dbReference>
<keyword evidence="4" id="KW-0217">Developmental protein</keyword>
<keyword evidence="8" id="KW-0943">RNA-mediated gene silencing</keyword>
<dbReference type="GO" id="GO:0034587">
    <property type="term" value="P:piRNA processing"/>
    <property type="evidence" value="ECO:0007669"/>
    <property type="project" value="TreeGrafter"/>
</dbReference>
<dbReference type="GO" id="GO:0060964">
    <property type="term" value="P:regulation of miRNA-mediated gene silencing"/>
    <property type="evidence" value="ECO:0007669"/>
    <property type="project" value="InterPro"/>
</dbReference>
<evidence type="ECO:0000256" key="9">
    <source>
        <dbReference type="ARBA" id="ARBA00023242"/>
    </source>
</evidence>
<keyword evidence="6" id="KW-0221">Differentiation</keyword>
<evidence type="ECO:0000256" key="10">
    <source>
        <dbReference type="ARBA" id="ARBA00023254"/>
    </source>
</evidence>
<dbReference type="InterPro" id="IPR024970">
    <property type="entry name" value="Maelstrom"/>
</dbReference>
<keyword evidence="7 11" id="KW-0238">DNA-binding</keyword>
<dbReference type="GO" id="GO:0045892">
    <property type="term" value="P:negative regulation of DNA-templated transcription"/>
    <property type="evidence" value="ECO:0007669"/>
    <property type="project" value="TreeGrafter"/>
</dbReference>
<dbReference type="GO" id="GO:0005634">
    <property type="term" value="C:nucleus"/>
    <property type="evidence" value="ECO:0007669"/>
    <property type="project" value="UniProtKB-SubCell"/>
</dbReference>
<dbReference type="EMBL" id="CARXXK010000002">
    <property type="protein sequence ID" value="CAI6354049.1"/>
    <property type="molecule type" value="Genomic_DNA"/>
</dbReference>
<sequence length="363" mass="41976">MASKKSAFMVFLNCHRTDEINKGNKAPTFKELCTKLTPIWNTLTNDEKEKYKDLANKYNSTQVKKQPLKQISDLQNNSYDFWNMQKYLTQMFECIPNNEELLKKKFILLHINCHTEEVEQYYFPAEIAALEFSLLDGISRTYHQVIGISEIYPRGFAGGMKQFSDVFHHILCYDKHRDDYQQILLEFSTFLKDGIINDADLKEGTLDLPCLFTIESEIGTNMINTQKSLERLYSTAYPRVDDEGCKSIFKIGSVQNLFLEIKKKLNLHLNPQNLRSGNSVCDILESDMYGFGLGCKYHELRDISYKCSKARTVQWMSNICKHISENTTLRIKPGSHVPVELRNGAKLIIENAHLPLSREDLNI</sequence>
<evidence type="ECO:0000256" key="1">
    <source>
        <dbReference type="ARBA" id="ARBA00004123"/>
    </source>
</evidence>
<dbReference type="InterPro" id="IPR009071">
    <property type="entry name" value="HMG_box_dom"/>
</dbReference>
<dbReference type="GO" id="GO:0043565">
    <property type="term" value="F:sequence-specific DNA binding"/>
    <property type="evidence" value="ECO:0007669"/>
    <property type="project" value="TreeGrafter"/>
</dbReference>
<evidence type="ECO:0000256" key="5">
    <source>
        <dbReference type="ARBA" id="ARBA00022490"/>
    </source>
</evidence>
<dbReference type="AlphaFoldDB" id="A0AAV0WDQ6"/>
<dbReference type="GO" id="GO:0007140">
    <property type="term" value="P:male meiotic nuclear division"/>
    <property type="evidence" value="ECO:0007669"/>
    <property type="project" value="TreeGrafter"/>
</dbReference>
<evidence type="ECO:0000256" key="7">
    <source>
        <dbReference type="ARBA" id="ARBA00023125"/>
    </source>
</evidence>
<evidence type="ECO:0000313" key="13">
    <source>
        <dbReference type="EMBL" id="CAI6354049.1"/>
    </source>
</evidence>
<name>A0AAV0WDQ6_9HEMI</name>
<evidence type="ECO:0000256" key="2">
    <source>
        <dbReference type="ARBA" id="ARBA00004496"/>
    </source>
</evidence>
<comment type="caution">
    <text evidence="13">The sequence shown here is derived from an EMBL/GenBank/DDBJ whole genome shotgun (WGS) entry which is preliminary data.</text>
</comment>
<comment type="similarity">
    <text evidence="3">Belongs to the maelstrom family.</text>
</comment>
<dbReference type="InterPro" id="IPR039259">
    <property type="entry name" value="Protein_maelstrom"/>
</dbReference>
<dbReference type="Proteomes" id="UP001160148">
    <property type="component" value="Unassembled WGS sequence"/>
</dbReference>
<evidence type="ECO:0000259" key="12">
    <source>
        <dbReference type="PROSITE" id="PS50118"/>
    </source>
</evidence>
<feature type="DNA-binding region" description="HMG box" evidence="11">
    <location>
        <begin position="1"/>
        <end position="70"/>
    </location>
</feature>
<dbReference type="GO" id="GO:0007283">
    <property type="term" value="P:spermatogenesis"/>
    <property type="evidence" value="ECO:0007669"/>
    <property type="project" value="TreeGrafter"/>
</dbReference>
<comment type="subcellular location">
    <subcellularLocation>
        <location evidence="2">Cytoplasm</location>
    </subcellularLocation>
    <subcellularLocation>
        <location evidence="1">Nucleus</location>
    </subcellularLocation>
</comment>
<proteinExistence type="inferred from homology"/>
<evidence type="ECO:0000313" key="14">
    <source>
        <dbReference type="Proteomes" id="UP001160148"/>
    </source>
</evidence>